<feature type="repeat" description="PPR" evidence="2">
    <location>
        <begin position="115"/>
        <end position="149"/>
    </location>
</feature>
<dbReference type="AlphaFoldDB" id="A0A438I1E3"/>
<dbReference type="InterPro" id="IPR046848">
    <property type="entry name" value="E_motif"/>
</dbReference>
<dbReference type="FunFam" id="1.25.40.10:FF:001159">
    <property type="entry name" value="Putative pentatricopeptide repeat-containing protein At3g25060, mitochondrial"/>
    <property type="match status" value="1"/>
</dbReference>
<dbReference type="SUPFAM" id="SSF48452">
    <property type="entry name" value="TPR-like"/>
    <property type="match status" value="1"/>
</dbReference>
<evidence type="ECO:0000256" key="2">
    <source>
        <dbReference type="PROSITE-ProRule" id="PRU00708"/>
    </source>
</evidence>
<dbReference type="Proteomes" id="UP000288805">
    <property type="component" value="Unassembled WGS sequence"/>
</dbReference>
<organism evidence="3 4">
    <name type="scientific">Vitis vinifera</name>
    <name type="common">Grape</name>
    <dbReference type="NCBI Taxonomy" id="29760"/>
    <lineage>
        <taxon>Eukaryota</taxon>
        <taxon>Viridiplantae</taxon>
        <taxon>Streptophyta</taxon>
        <taxon>Embryophyta</taxon>
        <taxon>Tracheophyta</taxon>
        <taxon>Spermatophyta</taxon>
        <taxon>Magnoliopsida</taxon>
        <taxon>eudicotyledons</taxon>
        <taxon>Gunneridae</taxon>
        <taxon>Pentapetalae</taxon>
        <taxon>rosids</taxon>
        <taxon>Vitales</taxon>
        <taxon>Vitaceae</taxon>
        <taxon>Viteae</taxon>
        <taxon>Vitis</taxon>
    </lineage>
</organism>
<dbReference type="NCBIfam" id="TIGR00756">
    <property type="entry name" value="PPR"/>
    <property type="match status" value="5"/>
</dbReference>
<dbReference type="PANTHER" id="PTHR47928">
    <property type="entry name" value="REPEAT-CONTAINING PROTEIN, PUTATIVE-RELATED"/>
    <property type="match status" value="1"/>
</dbReference>
<accession>A0A438I1E3</accession>
<dbReference type="PANTHER" id="PTHR47928:SF151">
    <property type="entry name" value="OS03G0168550 PROTEIN"/>
    <property type="match status" value="1"/>
</dbReference>
<dbReference type="Pfam" id="PF01535">
    <property type="entry name" value="PPR"/>
    <property type="match status" value="2"/>
</dbReference>
<dbReference type="EMBL" id="QGNW01000154">
    <property type="protein sequence ID" value="RVW90533.1"/>
    <property type="molecule type" value="Genomic_DNA"/>
</dbReference>
<dbReference type="InterPro" id="IPR002885">
    <property type="entry name" value="PPR_rpt"/>
</dbReference>
<feature type="repeat" description="PPR" evidence="2">
    <location>
        <begin position="317"/>
        <end position="351"/>
    </location>
</feature>
<dbReference type="FunFam" id="1.25.40.10:FF:001966">
    <property type="entry name" value="Uncharacterized protein"/>
    <property type="match status" value="1"/>
</dbReference>
<sequence length="516" mass="58292">MTVNYLNSLKSLVTAAPCCYQCIAKFSLVSLPFSKLYPTTLSENEGFDSREERVMSVFKQCESMKHLEQLHAHVIQTGLEQNLFVMGKIIVFCAVSECGSMDYALRVFGKIENPDGFLWNTMIRGLGRTRQPEKAFEFYKRMQVKGEVLDNFTYSFLVKVCGQLGSDLLGKQIHCNVLKHGLEEHVFVRNTLVHMYGMFKDIEAATHLFEEMPKSYLVAWNTIIDCNVYCGRYKEAIELFFRMLQSGLKPDDATFVVTLSACAALGELDIGRRVHSCIDHTGLGNVVSVSNSLIDMYAKCGVVEAAYEIFNKMKGRNIVSWNTMILGLAMHGHGDEALELFSKMLEEKLATPNEVTFLGVLCACSHGGMVEEGRRYFDIMRRDYNIQPTIKHYGSMVDILGRAGLVEEAYRLIKSMPIESNSIVWRTLLAACRVHGNLELAEQVRQHLLELEPDHSSDYVLLANMYASAGQWNKVARVRKSMHIRGVQKPKPGNSYIGFQPSMRLEMESTEASCVH</sequence>
<evidence type="ECO:0000256" key="1">
    <source>
        <dbReference type="ARBA" id="ARBA00022737"/>
    </source>
</evidence>
<protein>
    <submittedName>
        <fullName evidence="3">Pentatricopeptide repeat-containing protein</fullName>
    </submittedName>
</protein>
<name>A0A438I1E3_VITVI</name>
<dbReference type="InterPro" id="IPR050421">
    <property type="entry name" value="PPR"/>
</dbReference>
<keyword evidence="1" id="KW-0677">Repeat</keyword>
<dbReference type="InterPro" id="IPR011990">
    <property type="entry name" value="TPR-like_helical_dom_sf"/>
</dbReference>
<dbReference type="FunFam" id="1.25.40.10:FF:000345">
    <property type="entry name" value="Pentatricopeptide repeat-containing protein"/>
    <property type="match status" value="1"/>
</dbReference>
<feature type="repeat" description="PPR" evidence="2">
    <location>
        <begin position="216"/>
        <end position="250"/>
    </location>
</feature>
<dbReference type="PROSITE" id="PS51375">
    <property type="entry name" value="PPR"/>
    <property type="match status" value="3"/>
</dbReference>
<dbReference type="Gene3D" id="1.25.40.10">
    <property type="entry name" value="Tetratricopeptide repeat domain"/>
    <property type="match status" value="4"/>
</dbReference>
<dbReference type="Pfam" id="PF20431">
    <property type="entry name" value="E_motif"/>
    <property type="match status" value="1"/>
</dbReference>
<evidence type="ECO:0000313" key="3">
    <source>
        <dbReference type="EMBL" id="RVW90533.1"/>
    </source>
</evidence>
<proteinExistence type="predicted"/>
<dbReference type="Pfam" id="PF13041">
    <property type="entry name" value="PPR_2"/>
    <property type="match status" value="3"/>
</dbReference>
<evidence type="ECO:0000313" key="4">
    <source>
        <dbReference type="Proteomes" id="UP000288805"/>
    </source>
</evidence>
<gene>
    <name evidence="3" type="primary">PCMP-H28_2</name>
    <name evidence="3" type="ORF">CK203_030970</name>
</gene>
<comment type="caution">
    <text evidence="3">The sequence shown here is derived from an EMBL/GenBank/DDBJ whole genome shotgun (WGS) entry which is preliminary data.</text>
</comment>
<reference evidence="3 4" key="1">
    <citation type="journal article" date="2018" name="PLoS Genet.">
        <title>Population sequencing reveals clonal diversity and ancestral inbreeding in the grapevine cultivar Chardonnay.</title>
        <authorList>
            <person name="Roach M.J."/>
            <person name="Johnson D.L."/>
            <person name="Bohlmann J."/>
            <person name="van Vuuren H.J."/>
            <person name="Jones S.J."/>
            <person name="Pretorius I.S."/>
            <person name="Schmidt S.A."/>
            <person name="Borneman A.R."/>
        </authorList>
    </citation>
    <scope>NUCLEOTIDE SEQUENCE [LARGE SCALE GENOMIC DNA]</scope>
    <source>
        <strain evidence="4">cv. Chardonnay</strain>
        <tissue evidence="3">Leaf</tissue>
    </source>
</reference>